<name>A0A077RY95_WHEAT</name>
<dbReference type="PANTHER" id="PTHR31896">
    <property type="entry name" value="FAMILY REGULATORY PROTEIN, PUTATIVE (AFU_ORTHOLOGUE AFUA_3G14730)-RELATED"/>
    <property type="match status" value="1"/>
</dbReference>
<dbReference type="AlphaFoldDB" id="A0A077RY95"/>
<keyword evidence="1" id="KW-0808">Transferase</keyword>
<dbReference type="Pfam" id="PF02458">
    <property type="entry name" value="Transferase"/>
    <property type="match status" value="1"/>
</dbReference>
<proteinExistence type="predicted"/>
<dbReference type="GO" id="GO:0016747">
    <property type="term" value="F:acyltransferase activity, transferring groups other than amino-acyl groups"/>
    <property type="evidence" value="ECO:0007669"/>
    <property type="project" value="UniProtKB-ARBA"/>
</dbReference>
<dbReference type="HOGENOM" id="CLU_835242_0_0_1"/>
<sequence>MAAGLGPPRTRGRGLLARSPCRLAVRVRAPGRRPGPAACVLAADSAPHDPAYAYSPAVAVGPQRRRGEAGRRERHRAACSSAATTFLTRGGVRACLADTLASSLARALGRYYHLAGRLAVEEHGERTIIGEGAEIVHAAVPGVAVADIVGSVYTPSSVVWAFFPLNGLHGTDVAIVSLPVLWAQVTELTDGIFIGMSMNHSVGDGTSFWDLFNACRNPPRLHPDSVVNRGDKLMGEMVSTPARVRWRWFVDTSPLSIPIPSSKLQQVVHQRLEPPPVREGFFTFSAANVKKLKARANDEMAGGATMSSLQAVLAHLWLAASRARRLPPGQEMF</sequence>
<dbReference type="InterPro" id="IPR023213">
    <property type="entry name" value="CAT-like_dom_sf"/>
</dbReference>
<evidence type="ECO:0000256" key="1">
    <source>
        <dbReference type="ARBA" id="ARBA00022679"/>
    </source>
</evidence>
<dbReference type="EMBL" id="HG670306">
    <property type="protein sequence ID" value="CDM85410.1"/>
    <property type="molecule type" value="Genomic_DNA"/>
</dbReference>
<accession>A0A077RY95</accession>
<organism evidence="2">
    <name type="scientific">Triticum aestivum</name>
    <name type="common">Wheat</name>
    <dbReference type="NCBI Taxonomy" id="4565"/>
    <lineage>
        <taxon>Eukaryota</taxon>
        <taxon>Viridiplantae</taxon>
        <taxon>Streptophyta</taxon>
        <taxon>Embryophyta</taxon>
        <taxon>Tracheophyta</taxon>
        <taxon>Spermatophyta</taxon>
        <taxon>Magnoliopsida</taxon>
        <taxon>Liliopsida</taxon>
        <taxon>Poales</taxon>
        <taxon>Poaceae</taxon>
        <taxon>BOP clade</taxon>
        <taxon>Pooideae</taxon>
        <taxon>Triticodae</taxon>
        <taxon>Triticeae</taxon>
        <taxon>Triticinae</taxon>
        <taxon>Triticum</taxon>
    </lineage>
</organism>
<evidence type="ECO:0000313" key="2">
    <source>
        <dbReference type="EMBL" id="CDM85410.1"/>
    </source>
</evidence>
<dbReference type="Gene3D" id="3.30.559.10">
    <property type="entry name" value="Chloramphenicol acetyltransferase-like domain"/>
    <property type="match status" value="2"/>
</dbReference>
<gene>
    <name evidence="2" type="ORF">TRAES_3BF032000170CFD_c1</name>
</gene>
<protein>
    <recommendedName>
        <fullName evidence="3">Acetyltransferase</fullName>
    </recommendedName>
</protein>
<evidence type="ECO:0008006" key="3">
    <source>
        <dbReference type="Google" id="ProtNLM"/>
    </source>
</evidence>
<dbReference type="InterPro" id="IPR051283">
    <property type="entry name" value="Sec_Metabolite_Acyltrans"/>
</dbReference>
<reference evidence="2" key="1">
    <citation type="journal article" date="2014" name="Science">
        <title>Structural and functional partitioning of bread wheat chromosome 3B.</title>
        <authorList>
            <person name="Choulet F."/>
            <person name="Alberti A."/>
            <person name="Theil S."/>
            <person name="Glover N."/>
            <person name="Barbe V."/>
            <person name="Daron J."/>
            <person name="Pingault L."/>
            <person name="Sourdille P."/>
            <person name="Couloux A."/>
            <person name="Paux E."/>
            <person name="Leroy P."/>
            <person name="Mangenot S."/>
            <person name="Guilhot N."/>
            <person name="Le Gouis J."/>
            <person name="Balfourier F."/>
            <person name="Alaux M."/>
            <person name="Jamilloux V."/>
            <person name="Poulain J."/>
            <person name="Durand C."/>
            <person name="Bellec A."/>
            <person name="Gaspin C."/>
            <person name="Safar J."/>
            <person name="Dolezel J."/>
            <person name="Rogers J."/>
            <person name="Vandepoele K."/>
            <person name="Aury J.M."/>
            <person name="Mayer K."/>
            <person name="Berges H."/>
            <person name="Quesneville H."/>
            <person name="Wincker P."/>
            <person name="Feuillet C."/>
        </authorList>
    </citation>
    <scope>NUCLEOTIDE SEQUENCE</scope>
</reference>
<dbReference type="PANTHER" id="PTHR31896:SF9">
    <property type="entry name" value="OS08G0111500 PROTEIN"/>
    <property type="match status" value="1"/>
</dbReference>